<comment type="caution">
    <text evidence="19">The sequence shown here is derived from an EMBL/GenBank/DDBJ whole genome shotgun (WGS) entry which is preliminary data.</text>
</comment>
<feature type="repeat" description="TPR" evidence="14">
    <location>
        <begin position="99"/>
        <end position="132"/>
    </location>
</feature>
<dbReference type="GO" id="GO:0035312">
    <property type="term" value="F:5'-3' DNA exonuclease activity"/>
    <property type="evidence" value="ECO:0007669"/>
    <property type="project" value="UniProtKB-UniRule"/>
</dbReference>
<evidence type="ECO:0000256" key="7">
    <source>
        <dbReference type="ARBA" id="ARBA00022769"/>
    </source>
</evidence>
<keyword evidence="11 15" id="KW-0234">DNA repair</keyword>
<dbReference type="Gene3D" id="3.40.50.1010">
    <property type="entry name" value="5'-nuclease"/>
    <property type="match status" value="1"/>
</dbReference>
<dbReference type="SUPFAM" id="SSF47807">
    <property type="entry name" value="5' to 3' exonuclease, C-terminal subdomain"/>
    <property type="match status" value="1"/>
</dbReference>
<dbReference type="SMART" id="SM00484">
    <property type="entry name" value="XPGI"/>
    <property type="match status" value="1"/>
</dbReference>
<evidence type="ECO:0000256" key="14">
    <source>
        <dbReference type="PROSITE-ProRule" id="PRU00339"/>
    </source>
</evidence>
<dbReference type="InterPro" id="IPR006084">
    <property type="entry name" value="XPG/Rad2"/>
</dbReference>
<evidence type="ECO:0000256" key="13">
    <source>
        <dbReference type="ARBA" id="ARBA00060210"/>
    </source>
</evidence>
<gene>
    <name evidence="19" type="ORF">HUJ06_006591</name>
</gene>
<dbReference type="InterPro" id="IPR044752">
    <property type="entry name" value="PIN-like_EXO1"/>
</dbReference>
<evidence type="ECO:0000256" key="8">
    <source>
        <dbReference type="ARBA" id="ARBA00022801"/>
    </source>
</evidence>
<dbReference type="InterPro" id="IPR008918">
    <property type="entry name" value="HhH2"/>
</dbReference>
<dbReference type="FunFam" id="1.10.150.20:FF:000011">
    <property type="entry name" value="exonuclease 1"/>
    <property type="match status" value="1"/>
</dbReference>
<comment type="subcellular location">
    <subcellularLocation>
        <location evidence="1 15">Nucleus</location>
    </subcellularLocation>
</comment>
<keyword evidence="15" id="KW-0238">DNA-binding</keyword>
<dbReference type="Pfam" id="PF00867">
    <property type="entry name" value="XPG_I"/>
    <property type="match status" value="1"/>
</dbReference>
<dbReference type="CDD" id="cd09857">
    <property type="entry name" value="PIN_EXO1"/>
    <property type="match status" value="1"/>
</dbReference>
<organism evidence="19 20">
    <name type="scientific">Nelumbo nucifera</name>
    <name type="common">Sacred lotus</name>
    <dbReference type="NCBI Taxonomy" id="4432"/>
    <lineage>
        <taxon>Eukaryota</taxon>
        <taxon>Viridiplantae</taxon>
        <taxon>Streptophyta</taxon>
        <taxon>Embryophyta</taxon>
        <taxon>Tracheophyta</taxon>
        <taxon>Spermatophyta</taxon>
        <taxon>Magnoliopsida</taxon>
        <taxon>Proteales</taxon>
        <taxon>Nelumbonaceae</taxon>
        <taxon>Nelumbo</taxon>
    </lineage>
</organism>
<dbReference type="PANTHER" id="PTHR11081">
    <property type="entry name" value="FLAP ENDONUCLEASE FAMILY MEMBER"/>
    <property type="match status" value="1"/>
</dbReference>
<dbReference type="PANTHER" id="PTHR11081:SF8">
    <property type="entry name" value="EXONUCLEASE 1"/>
    <property type="match status" value="1"/>
</dbReference>
<dbReference type="PRINTS" id="PR00853">
    <property type="entry name" value="XPGRADSUPER"/>
</dbReference>
<dbReference type="InterPro" id="IPR019734">
    <property type="entry name" value="TPR_rpt"/>
</dbReference>
<keyword evidence="12 15" id="KW-0539">Nucleus</keyword>
<dbReference type="SMART" id="SM00485">
    <property type="entry name" value="XPGN"/>
    <property type="match status" value="1"/>
</dbReference>
<dbReference type="PROSITE" id="PS00842">
    <property type="entry name" value="XPG_2"/>
    <property type="match status" value="1"/>
</dbReference>
<evidence type="ECO:0000256" key="1">
    <source>
        <dbReference type="ARBA" id="ARBA00004123"/>
    </source>
</evidence>
<dbReference type="InterPro" id="IPR019974">
    <property type="entry name" value="XPG_CS"/>
</dbReference>
<dbReference type="Gene3D" id="1.10.150.20">
    <property type="entry name" value="5' to 3' exonuclease, C-terminal subdomain"/>
    <property type="match status" value="1"/>
</dbReference>
<evidence type="ECO:0000313" key="20">
    <source>
        <dbReference type="Proteomes" id="UP000607653"/>
    </source>
</evidence>
<evidence type="ECO:0000256" key="9">
    <source>
        <dbReference type="ARBA" id="ARBA00022842"/>
    </source>
</evidence>
<dbReference type="InterPro" id="IPR029060">
    <property type="entry name" value="PIN-like_dom_sf"/>
</dbReference>
<dbReference type="Proteomes" id="UP000607653">
    <property type="component" value="Unassembled WGS sequence"/>
</dbReference>
<dbReference type="GO" id="GO:0006281">
    <property type="term" value="P:DNA repair"/>
    <property type="evidence" value="ECO:0007669"/>
    <property type="project" value="UniProtKB-UniRule"/>
</dbReference>
<feature type="region of interest" description="Disordered" evidence="16">
    <location>
        <begin position="423"/>
        <end position="475"/>
    </location>
</feature>
<keyword evidence="6 15" id="KW-0227">DNA damage</keyword>
<evidence type="ECO:0000256" key="3">
    <source>
        <dbReference type="ARBA" id="ARBA00020324"/>
    </source>
</evidence>
<keyword evidence="10 15" id="KW-0267">Excision nuclease</keyword>
<dbReference type="SMART" id="SM00279">
    <property type="entry name" value="HhH2"/>
    <property type="match status" value="1"/>
</dbReference>
<keyword evidence="20" id="KW-1185">Reference proteome</keyword>
<keyword evidence="14" id="KW-0802">TPR repeat</keyword>
<dbReference type="CDD" id="cd09901">
    <property type="entry name" value="H3TH_FEN1-like"/>
    <property type="match status" value="1"/>
</dbReference>
<dbReference type="AlphaFoldDB" id="A0A822YWQ5"/>
<evidence type="ECO:0000256" key="16">
    <source>
        <dbReference type="SAM" id="MobiDB-lite"/>
    </source>
</evidence>
<comment type="similarity">
    <text evidence="2 15">Belongs to the XPG/RAD2 endonuclease family. EXO1 subfamily.</text>
</comment>
<name>A0A822YWQ5_NELNU</name>
<evidence type="ECO:0000256" key="6">
    <source>
        <dbReference type="ARBA" id="ARBA00022763"/>
    </source>
</evidence>
<dbReference type="InterPro" id="IPR006085">
    <property type="entry name" value="XPG_DNA_repair_N"/>
</dbReference>
<dbReference type="EC" id="3.1.-.-" evidence="15"/>
<protein>
    <recommendedName>
        <fullName evidence="3 15">Exonuclease 1</fullName>
        <ecNumber evidence="15">3.1.-.-</ecNumber>
    </recommendedName>
</protein>
<feature type="compositionally biased region" description="Low complexity" evidence="16">
    <location>
        <begin position="455"/>
        <end position="469"/>
    </location>
</feature>
<evidence type="ECO:0000256" key="12">
    <source>
        <dbReference type="ARBA" id="ARBA00023242"/>
    </source>
</evidence>
<keyword evidence="9 15" id="KW-0460">Magnesium</keyword>
<dbReference type="InterPro" id="IPR006086">
    <property type="entry name" value="XPG-I_dom"/>
</dbReference>
<feature type="domain" description="XPG-I" evidence="17">
    <location>
        <begin position="141"/>
        <end position="214"/>
    </location>
</feature>
<dbReference type="GO" id="GO:0005634">
    <property type="term" value="C:nucleus"/>
    <property type="evidence" value="ECO:0007669"/>
    <property type="project" value="UniProtKB-SubCell"/>
</dbReference>
<dbReference type="GO" id="GO:0046872">
    <property type="term" value="F:metal ion binding"/>
    <property type="evidence" value="ECO:0007669"/>
    <property type="project" value="UniProtKB-UniRule"/>
</dbReference>
<sequence>MGIQNLLRFMKPYIKPVHIKKYAGKRVGIDAYSWLHKGAYSCSMELCLDSKSNRKSLYLHYFMHRINLLRHYKITPVVVFDGGNVPCKAATEDERHRQREANLALARQKLDEGDYKAATEFFQRAVSITPLMAYQLIQVLRSENIEFVVAPYEADAQLAYLSSLGEEQGGIAAVITEDSDLMAYGCKAVIFKMDRYGNGEEIVLDSIFNSVAGAYSFTNFDKDLFTGMCVLSGCDFLPSLPGIGIKRAYSLVSKYKSLDRVLSVLKFEKGNQMPEDYFKSFKEAVAVFRHARIYDAGSKMIKPMKPLPIKLLEYLDGEMDFLGQEIPPSIATAIAEGHLNPITMQAFDHCPNAESLLDPIIIQTSDRCLGDEDQVLSKQESCFTVFSCKTPKITAEDCKPTLDESKYQNEAVALQKLIAPPKFDKKHDEIEEKSEFPDNNPFKRRKLDNVDDDQLSQSQSASAEVSEVTSVEEPDEILCTTPESQESVHSMPIKVILKKETGRTKKIFKSKTSCKSSENSQSSILNFFMRI</sequence>
<keyword evidence="15" id="KW-0269">Exonuclease</keyword>
<dbReference type="SUPFAM" id="SSF88723">
    <property type="entry name" value="PIN domain-like"/>
    <property type="match status" value="1"/>
</dbReference>
<keyword evidence="4 15" id="KW-0540">Nuclease</keyword>
<keyword evidence="8 15" id="KW-0378">Hydrolase</keyword>
<evidence type="ECO:0000256" key="10">
    <source>
        <dbReference type="ARBA" id="ARBA00022881"/>
    </source>
</evidence>
<evidence type="ECO:0000256" key="5">
    <source>
        <dbReference type="ARBA" id="ARBA00022723"/>
    </source>
</evidence>
<keyword evidence="5 15" id="KW-0479">Metal-binding</keyword>
<evidence type="ECO:0000259" key="17">
    <source>
        <dbReference type="SMART" id="SM00484"/>
    </source>
</evidence>
<dbReference type="PROSITE" id="PS50005">
    <property type="entry name" value="TPR"/>
    <property type="match status" value="1"/>
</dbReference>
<feature type="domain" description="XPG N-terminal" evidence="18">
    <location>
        <begin position="1"/>
        <end position="102"/>
    </location>
</feature>
<proteinExistence type="inferred from homology"/>
<evidence type="ECO:0000256" key="11">
    <source>
        <dbReference type="ARBA" id="ARBA00023204"/>
    </source>
</evidence>
<evidence type="ECO:0000256" key="2">
    <source>
        <dbReference type="ARBA" id="ARBA00010563"/>
    </source>
</evidence>
<feature type="compositionally biased region" description="Basic and acidic residues" evidence="16">
    <location>
        <begin position="423"/>
        <end position="436"/>
    </location>
</feature>
<dbReference type="FunFam" id="3.40.50.1010:FF:000002">
    <property type="entry name" value="Exonuclease 1, putative"/>
    <property type="match status" value="1"/>
</dbReference>
<accession>A0A822YWQ5</accession>
<evidence type="ECO:0000313" key="19">
    <source>
        <dbReference type="EMBL" id="DAD35951.1"/>
    </source>
</evidence>
<evidence type="ECO:0000259" key="18">
    <source>
        <dbReference type="SMART" id="SM00485"/>
    </source>
</evidence>
<dbReference type="Pfam" id="PF00752">
    <property type="entry name" value="XPG_N"/>
    <property type="match status" value="1"/>
</dbReference>
<evidence type="ECO:0000256" key="4">
    <source>
        <dbReference type="ARBA" id="ARBA00022722"/>
    </source>
</evidence>
<dbReference type="GO" id="GO:0003677">
    <property type="term" value="F:DNA binding"/>
    <property type="evidence" value="ECO:0007669"/>
    <property type="project" value="UniProtKB-UniRule"/>
</dbReference>
<reference evidence="19 20" key="1">
    <citation type="journal article" date="2020" name="Mol. Biol. Evol.">
        <title>Distinct Expression and Methylation Patterns for Genes with Different Fates following a Single Whole-Genome Duplication in Flowering Plants.</title>
        <authorList>
            <person name="Shi T."/>
            <person name="Rahmani R.S."/>
            <person name="Gugger P.F."/>
            <person name="Wang M."/>
            <person name="Li H."/>
            <person name="Zhang Y."/>
            <person name="Li Z."/>
            <person name="Wang Q."/>
            <person name="Van de Peer Y."/>
            <person name="Marchal K."/>
            <person name="Chen J."/>
        </authorList>
    </citation>
    <scope>NUCLEOTIDE SEQUENCE [LARGE SCALE GENOMIC DNA]</scope>
    <source>
        <tissue evidence="19">Leaf</tissue>
    </source>
</reference>
<evidence type="ECO:0000256" key="15">
    <source>
        <dbReference type="RuleBase" id="RU910737"/>
    </source>
</evidence>
<dbReference type="EMBL" id="DUZY01000004">
    <property type="protein sequence ID" value="DAD35951.1"/>
    <property type="molecule type" value="Genomic_DNA"/>
</dbReference>
<comment type="cofactor">
    <cofactor evidence="15">
        <name>Mg(2+)</name>
        <dbReference type="ChEBI" id="CHEBI:18420"/>
    </cofactor>
    <text evidence="15">Binds 2 magnesium ions per subunit. They probably participate in the reaction catalyzed by the enzyme. May bind an additional third magnesium ion after substrate binding.</text>
</comment>
<keyword evidence="7 15" id="KW-0228">DNA excision</keyword>
<comment type="function">
    <text evidence="13">Putative 5'-&gt;3' double-stranded DNA exonuclease which may also contain a cryptic 3'-&gt;5' double-stranded DNA exonuclease activity. May be involved in DNA mismatch repair (MMR).</text>
</comment>
<dbReference type="InterPro" id="IPR036279">
    <property type="entry name" value="5-3_exonuclease_C_sf"/>
</dbReference>
<comment type="function">
    <text evidence="15">5'-&gt;3' double-stranded DNA exonuclease which may also possess a cryptic 3'-&gt;5' double-stranded DNA exonuclease activity. Functions in DNA mismatch repair.</text>
</comment>